<feature type="domain" description="Amidohydrolase-related" evidence="1">
    <location>
        <begin position="274"/>
        <end position="432"/>
    </location>
</feature>
<organism evidence="2 3">
    <name type="scientific">Lentinula guzmanii</name>
    <dbReference type="NCBI Taxonomy" id="2804957"/>
    <lineage>
        <taxon>Eukaryota</taxon>
        <taxon>Fungi</taxon>
        <taxon>Dikarya</taxon>
        <taxon>Basidiomycota</taxon>
        <taxon>Agaricomycotina</taxon>
        <taxon>Agaricomycetes</taxon>
        <taxon>Agaricomycetidae</taxon>
        <taxon>Agaricales</taxon>
        <taxon>Marasmiineae</taxon>
        <taxon>Omphalotaceae</taxon>
        <taxon>Lentinula</taxon>
    </lineage>
</organism>
<dbReference type="Proteomes" id="UP001176059">
    <property type="component" value="Unassembled WGS sequence"/>
</dbReference>
<dbReference type="EMBL" id="JANVFO010000037">
    <property type="protein sequence ID" value="KAJ3729199.1"/>
    <property type="molecule type" value="Genomic_DNA"/>
</dbReference>
<keyword evidence="3" id="KW-1185">Reference proteome</keyword>
<reference evidence="2" key="2">
    <citation type="journal article" date="2023" name="Proc. Natl. Acad. Sci. U.S.A.">
        <title>A global phylogenomic analysis of the shiitake genus Lentinula.</title>
        <authorList>
            <person name="Sierra-Patev S."/>
            <person name="Min B."/>
            <person name="Naranjo-Ortiz M."/>
            <person name="Looney B."/>
            <person name="Konkel Z."/>
            <person name="Slot J.C."/>
            <person name="Sakamoto Y."/>
            <person name="Steenwyk J.L."/>
            <person name="Rokas A."/>
            <person name="Carro J."/>
            <person name="Camarero S."/>
            <person name="Ferreira P."/>
            <person name="Molpeceres G."/>
            <person name="Ruiz-Duenas F.J."/>
            <person name="Serrano A."/>
            <person name="Henrissat B."/>
            <person name="Drula E."/>
            <person name="Hughes K.W."/>
            <person name="Mata J.L."/>
            <person name="Ishikawa N.K."/>
            <person name="Vargas-Isla R."/>
            <person name="Ushijima S."/>
            <person name="Smith C.A."/>
            <person name="Donoghue J."/>
            <person name="Ahrendt S."/>
            <person name="Andreopoulos W."/>
            <person name="He G."/>
            <person name="LaButti K."/>
            <person name="Lipzen A."/>
            <person name="Ng V."/>
            <person name="Riley R."/>
            <person name="Sandor L."/>
            <person name="Barry K."/>
            <person name="Martinez A.T."/>
            <person name="Xiao Y."/>
            <person name="Gibbons J.G."/>
            <person name="Terashima K."/>
            <person name="Grigoriev I.V."/>
            <person name="Hibbett D."/>
        </authorList>
    </citation>
    <scope>NUCLEOTIDE SEQUENCE</scope>
    <source>
        <strain evidence="2">ET3784</strain>
    </source>
</reference>
<dbReference type="SUPFAM" id="SSF51556">
    <property type="entry name" value="Metallo-dependent hydrolases"/>
    <property type="match status" value="1"/>
</dbReference>
<dbReference type="AlphaFoldDB" id="A0AA38MZI2"/>
<evidence type="ECO:0000313" key="3">
    <source>
        <dbReference type="Proteomes" id="UP001176059"/>
    </source>
</evidence>
<dbReference type="Pfam" id="PF04909">
    <property type="entry name" value="Amidohydro_2"/>
    <property type="match status" value="1"/>
</dbReference>
<accession>A0AA38MZI2</accession>
<proteinExistence type="predicted"/>
<reference evidence="2" key="1">
    <citation type="submission" date="2022-08" db="EMBL/GenBank/DDBJ databases">
        <authorList>
            <consortium name="DOE Joint Genome Institute"/>
            <person name="Min B."/>
            <person name="Sierra-Patev S."/>
            <person name="Naranjo-Ortiz M."/>
            <person name="Looney B."/>
            <person name="Konkel Z."/>
            <person name="Slot J.C."/>
            <person name="Sakamoto Y."/>
            <person name="Steenwyk J.L."/>
            <person name="Rokas A."/>
            <person name="Carro J."/>
            <person name="Camarero S."/>
            <person name="Ferreira P."/>
            <person name="Molpeceres G."/>
            <person name="Ruiz-duenas F.J."/>
            <person name="Serrano A."/>
            <person name="Henrissat B."/>
            <person name="Drula E."/>
            <person name="Hughes K.W."/>
            <person name="Mata J.L."/>
            <person name="Ishikawa N.K."/>
            <person name="Vargas-Isla R."/>
            <person name="Ushijima S."/>
            <person name="Smith C.A."/>
            <person name="Ahrendt S."/>
            <person name="Andreopoulos W."/>
            <person name="He G."/>
            <person name="LaButti K."/>
            <person name="Lipzen A."/>
            <person name="Ng V."/>
            <person name="Riley R."/>
            <person name="Sandor L."/>
            <person name="Barry K."/>
            <person name="Martinez A.T."/>
            <person name="Xiao Y."/>
            <person name="Gibbons J.G."/>
            <person name="Terashima K."/>
            <person name="Hibbett D.S."/>
            <person name="Grigoriev I.V."/>
        </authorList>
    </citation>
    <scope>NUCLEOTIDE SEQUENCE</scope>
    <source>
        <strain evidence="2">ET3784</strain>
    </source>
</reference>
<dbReference type="InterPro" id="IPR032466">
    <property type="entry name" value="Metal_Hydrolase"/>
</dbReference>
<dbReference type="PANTHER" id="PTHR43383">
    <property type="entry name" value="NODULIN 6"/>
    <property type="match status" value="1"/>
</dbReference>
<comment type="caution">
    <text evidence="2">The sequence shown here is derived from an EMBL/GenBank/DDBJ whole genome shotgun (WGS) entry which is preliminary data.</text>
</comment>
<protein>
    <submittedName>
        <fullName evidence="2">Amidohydrolase-domain-containing protein</fullName>
    </submittedName>
</protein>
<dbReference type="PANTHER" id="PTHR43383:SF2">
    <property type="entry name" value="AMIDOHYDROLASE 2 FAMILY PROTEIN"/>
    <property type="match status" value="1"/>
</dbReference>
<dbReference type="GO" id="GO:0016787">
    <property type="term" value="F:hydrolase activity"/>
    <property type="evidence" value="ECO:0007669"/>
    <property type="project" value="InterPro"/>
</dbReference>
<dbReference type="Gene3D" id="3.20.20.140">
    <property type="entry name" value="Metal-dependent hydrolases"/>
    <property type="match status" value="1"/>
</dbReference>
<gene>
    <name evidence="2" type="ORF">DFJ43DRAFT_1000880</name>
</gene>
<dbReference type="InterPro" id="IPR006680">
    <property type="entry name" value="Amidohydro-rel"/>
</dbReference>
<name>A0AA38MZI2_9AGAR</name>
<evidence type="ECO:0000313" key="2">
    <source>
        <dbReference type="EMBL" id="KAJ3729199.1"/>
    </source>
</evidence>
<evidence type="ECO:0000259" key="1">
    <source>
        <dbReference type="Pfam" id="PF04909"/>
    </source>
</evidence>
<sequence length="446" mass="50295">MNVHKPLDLLRKTAFTFPIIDNHAHPLLRSQHRGKVPLETIISEAPSGIGLDRDATHTVACFRAAAQLSEVLGIKRVSGQSDSLWQQVKERRDDLDYEELCDVFMKPCGIQSILLDDGLGGVSEWCEDWKWHKRFGCDTKRIVRIEIEAEVGRMRRLLSQLLQPLLASDLDDKLEIEMQNQLQSILAEFFHRLEVSLTESARDPEVVSFKSIVCYRGGLNVRPRAEIGIALAQTERHNYVHVVDSLFQSLLDFKRTGTIRLAHGAINEWIVHWGLRVAGEFDIPVQFHTGLGDSDISLLHASPAHMQSLIKDYPQTVFVLLHAAYPFTKEAGYLCSVYPNVMLDFGEIFPMISGSGQRTVVRQVLEICPTNKILWSTDGHWHPESFYLGTIQARQALFEVLSEIVSAGELTEVEAAEIVKQALFWNSERVYKLGIKPEFAGGSKVA</sequence>